<dbReference type="InterPro" id="IPR025588">
    <property type="entry name" value="YcxB-like_C"/>
</dbReference>
<keyword evidence="1" id="KW-0472">Membrane</keyword>
<feature type="domain" description="YcxB-like C-terminal" evidence="2">
    <location>
        <begin position="104"/>
        <end position="164"/>
    </location>
</feature>
<dbReference type="EMBL" id="FQXM01000012">
    <property type="protein sequence ID" value="SHH75911.1"/>
    <property type="molecule type" value="Genomic_DNA"/>
</dbReference>
<dbReference type="RefSeq" id="WP_073338598.1">
    <property type="nucleotide sequence ID" value="NZ_FQXM01000012.1"/>
</dbReference>
<accession>A0A1M5VKZ9</accession>
<reference evidence="3 4" key="1">
    <citation type="submission" date="2016-11" db="EMBL/GenBank/DDBJ databases">
        <authorList>
            <person name="Jaros S."/>
            <person name="Januszkiewicz K."/>
            <person name="Wedrychowicz H."/>
        </authorList>
    </citation>
    <scope>NUCLEOTIDE SEQUENCE [LARGE SCALE GENOMIC DNA]</scope>
    <source>
        <strain evidence="3 4">DSM 8605</strain>
    </source>
</reference>
<organism evidence="3 4">
    <name type="scientific">Clostridium grantii DSM 8605</name>
    <dbReference type="NCBI Taxonomy" id="1121316"/>
    <lineage>
        <taxon>Bacteria</taxon>
        <taxon>Bacillati</taxon>
        <taxon>Bacillota</taxon>
        <taxon>Clostridia</taxon>
        <taxon>Eubacteriales</taxon>
        <taxon>Clostridiaceae</taxon>
        <taxon>Clostridium</taxon>
    </lineage>
</organism>
<dbReference type="STRING" id="1121316.SAMN02745207_02326"/>
<dbReference type="AlphaFoldDB" id="A0A1M5VKZ9"/>
<proteinExistence type="predicted"/>
<dbReference type="Proteomes" id="UP000184447">
    <property type="component" value="Unassembled WGS sequence"/>
</dbReference>
<evidence type="ECO:0000313" key="4">
    <source>
        <dbReference type="Proteomes" id="UP000184447"/>
    </source>
</evidence>
<feature type="transmembrane region" description="Helical" evidence="1">
    <location>
        <begin position="55"/>
        <end position="76"/>
    </location>
</feature>
<keyword evidence="1" id="KW-0812">Transmembrane</keyword>
<name>A0A1M5VKZ9_9CLOT</name>
<keyword evidence="4" id="KW-1185">Reference proteome</keyword>
<keyword evidence="1" id="KW-1133">Transmembrane helix</keyword>
<evidence type="ECO:0000259" key="2">
    <source>
        <dbReference type="Pfam" id="PF14317"/>
    </source>
</evidence>
<gene>
    <name evidence="3" type="ORF">SAMN02745207_02326</name>
</gene>
<dbReference type="Pfam" id="PF14317">
    <property type="entry name" value="YcxB"/>
    <property type="match status" value="1"/>
</dbReference>
<evidence type="ECO:0000256" key="1">
    <source>
        <dbReference type="SAM" id="Phobius"/>
    </source>
</evidence>
<protein>
    <submittedName>
        <fullName evidence="3">YcxB-like protein</fullName>
    </submittedName>
</protein>
<evidence type="ECO:0000313" key="3">
    <source>
        <dbReference type="EMBL" id="SHH75911.1"/>
    </source>
</evidence>
<sequence length="174" mass="21033">MYTFNFKLTIEDYINFNMFHYYNSKSSHNTITLIRIIGTLIIILFPFIIKRTFDLMLFSIYFVMGILFFILFKKFFDKILKKNVRKMLNENSYGDFLLKRTLTITDNEILDITDNNEMKTSWTGVTKIHEDGKYIFIYIGTAQAFIIPKHLFENTDKEYEFKKHLKKMYDNSRR</sequence>
<feature type="transmembrane region" description="Helical" evidence="1">
    <location>
        <begin position="32"/>
        <end position="49"/>
    </location>
</feature>